<dbReference type="SUPFAM" id="SSF57850">
    <property type="entry name" value="RING/U-box"/>
    <property type="match status" value="1"/>
</dbReference>
<evidence type="ECO:0000313" key="8">
    <source>
        <dbReference type="RefSeq" id="XP_025417841.1"/>
    </source>
</evidence>
<gene>
    <name evidence="8" type="primary">LOC112688721</name>
</gene>
<dbReference type="InterPro" id="IPR001841">
    <property type="entry name" value="Znf_RING"/>
</dbReference>
<dbReference type="PANTHER" id="PTHR12109">
    <property type="entry name" value="RING FINGER PROTEIN 141-RELATED"/>
    <property type="match status" value="1"/>
</dbReference>
<evidence type="ECO:0000313" key="7">
    <source>
        <dbReference type="Proteomes" id="UP000694846"/>
    </source>
</evidence>
<feature type="compositionally biased region" description="Basic and acidic residues" evidence="5">
    <location>
        <begin position="125"/>
        <end position="136"/>
    </location>
</feature>
<protein>
    <submittedName>
        <fullName evidence="8">E3 ubiquitin-protein ligase RNF185-like isoform X1</fullName>
    </submittedName>
</protein>
<dbReference type="InterPro" id="IPR013083">
    <property type="entry name" value="Znf_RING/FYVE/PHD"/>
</dbReference>
<evidence type="ECO:0000256" key="4">
    <source>
        <dbReference type="PROSITE-ProRule" id="PRU00175"/>
    </source>
</evidence>
<reference evidence="8" key="1">
    <citation type="submission" date="2025-08" db="UniProtKB">
        <authorList>
            <consortium name="RefSeq"/>
        </authorList>
    </citation>
    <scope>IDENTIFICATION</scope>
    <source>
        <tissue evidence="8">Whole body</tissue>
    </source>
</reference>
<keyword evidence="1" id="KW-0479">Metal-binding</keyword>
<dbReference type="PANTHER" id="PTHR12109:SF5">
    <property type="entry name" value="RING-TYPE DOMAIN-CONTAINING PROTEIN"/>
    <property type="match status" value="1"/>
</dbReference>
<evidence type="ECO:0000259" key="6">
    <source>
        <dbReference type="PROSITE" id="PS50089"/>
    </source>
</evidence>
<dbReference type="AlphaFoldDB" id="A0A8B8G5H8"/>
<evidence type="ECO:0000256" key="1">
    <source>
        <dbReference type="ARBA" id="ARBA00022723"/>
    </source>
</evidence>
<dbReference type="SMART" id="SM00184">
    <property type="entry name" value="RING"/>
    <property type="match status" value="1"/>
</dbReference>
<keyword evidence="3" id="KW-0862">Zinc</keyword>
<dbReference type="Proteomes" id="UP000694846">
    <property type="component" value="Unplaced"/>
</dbReference>
<dbReference type="OrthoDB" id="8062037at2759"/>
<dbReference type="InterPro" id="IPR017907">
    <property type="entry name" value="Znf_RING_CS"/>
</dbReference>
<feature type="domain" description="RING-type" evidence="6">
    <location>
        <begin position="41"/>
        <end position="79"/>
    </location>
</feature>
<feature type="region of interest" description="Disordered" evidence="5">
    <location>
        <begin position="103"/>
        <end position="136"/>
    </location>
</feature>
<proteinExistence type="predicted"/>
<evidence type="ECO:0000256" key="5">
    <source>
        <dbReference type="SAM" id="MobiDB-lite"/>
    </source>
</evidence>
<dbReference type="Pfam" id="PF13639">
    <property type="entry name" value="zf-RING_2"/>
    <property type="match status" value="1"/>
</dbReference>
<sequence length="136" mass="15805">MSGTNRKRSTDSPKDSSKSIINTLEIEKKMVGKILDSDFTCSICLDTFKKPSVLECKHVFCYKCLKDWLSTKRTCPMCRKFIIKNPERCPYLGKLILDMQNSISTSNTPENNRRKTMYIPGRHNLGKENNKRPPWR</sequence>
<name>A0A8B8G5H8_9HEMI</name>
<dbReference type="RefSeq" id="XP_025417841.1">
    <property type="nucleotide sequence ID" value="XM_025562056.1"/>
</dbReference>
<dbReference type="GO" id="GO:0008270">
    <property type="term" value="F:zinc ion binding"/>
    <property type="evidence" value="ECO:0007669"/>
    <property type="project" value="UniProtKB-KW"/>
</dbReference>
<dbReference type="PROSITE" id="PS00518">
    <property type="entry name" value="ZF_RING_1"/>
    <property type="match status" value="1"/>
</dbReference>
<dbReference type="Gene3D" id="3.30.40.10">
    <property type="entry name" value="Zinc/RING finger domain, C3HC4 (zinc finger)"/>
    <property type="match status" value="1"/>
</dbReference>
<keyword evidence="7" id="KW-1185">Reference proteome</keyword>
<dbReference type="GeneID" id="112688721"/>
<evidence type="ECO:0000256" key="3">
    <source>
        <dbReference type="ARBA" id="ARBA00022833"/>
    </source>
</evidence>
<evidence type="ECO:0000256" key="2">
    <source>
        <dbReference type="ARBA" id="ARBA00022771"/>
    </source>
</evidence>
<accession>A0A8B8G5H8</accession>
<keyword evidence="2 4" id="KW-0863">Zinc-finger</keyword>
<dbReference type="PROSITE" id="PS50089">
    <property type="entry name" value="ZF_RING_2"/>
    <property type="match status" value="1"/>
</dbReference>
<dbReference type="InterPro" id="IPR047126">
    <property type="entry name" value="RNF141-like"/>
</dbReference>
<organism evidence="7 8">
    <name type="scientific">Sipha flava</name>
    <name type="common">yellow sugarcane aphid</name>
    <dbReference type="NCBI Taxonomy" id="143950"/>
    <lineage>
        <taxon>Eukaryota</taxon>
        <taxon>Metazoa</taxon>
        <taxon>Ecdysozoa</taxon>
        <taxon>Arthropoda</taxon>
        <taxon>Hexapoda</taxon>
        <taxon>Insecta</taxon>
        <taxon>Pterygota</taxon>
        <taxon>Neoptera</taxon>
        <taxon>Paraneoptera</taxon>
        <taxon>Hemiptera</taxon>
        <taxon>Sternorrhyncha</taxon>
        <taxon>Aphidomorpha</taxon>
        <taxon>Aphidoidea</taxon>
        <taxon>Aphididae</taxon>
        <taxon>Sipha</taxon>
    </lineage>
</organism>